<dbReference type="Proteomes" id="UP000605253">
    <property type="component" value="Unassembled WGS sequence"/>
</dbReference>
<proteinExistence type="predicted"/>
<evidence type="ECO:0000313" key="2">
    <source>
        <dbReference type="EMBL" id="GGF96223.1"/>
    </source>
</evidence>
<evidence type="ECO:0000313" key="3">
    <source>
        <dbReference type="Proteomes" id="UP000605253"/>
    </source>
</evidence>
<feature type="chain" id="PRO_5037564772" description="LVIVD repeat-containing protein" evidence="1">
    <location>
        <begin position="25"/>
        <end position="578"/>
    </location>
</feature>
<reference evidence="2" key="2">
    <citation type="submission" date="2020-09" db="EMBL/GenBank/DDBJ databases">
        <authorList>
            <person name="Sun Q."/>
            <person name="Zhou Y."/>
        </authorList>
    </citation>
    <scope>NUCLEOTIDE SEQUENCE</scope>
    <source>
        <strain evidence="2">CGMCC 1.12181</strain>
    </source>
</reference>
<keyword evidence="1" id="KW-0732">Signal</keyword>
<comment type="caution">
    <text evidence="2">The sequence shown here is derived from an EMBL/GenBank/DDBJ whole genome shotgun (WGS) entry which is preliminary data.</text>
</comment>
<organism evidence="2 3">
    <name type="scientific">Marinicella pacifica</name>
    <dbReference type="NCBI Taxonomy" id="1171543"/>
    <lineage>
        <taxon>Bacteria</taxon>
        <taxon>Pseudomonadati</taxon>
        <taxon>Pseudomonadota</taxon>
        <taxon>Gammaproteobacteria</taxon>
        <taxon>Lysobacterales</taxon>
        <taxon>Marinicellaceae</taxon>
        <taxon>Marinicella</taxon>
    </lineage>
</organism>
<sequence length="578" mass="62140">MRKFNLAGLLVAILLLASCGSGDNQSGYEKVGQAPVNQDKRNLDVMPVTPAINYPVVINLAEFPRVDYANRPEMTMTEGVHRSSTFVSPEQAAQMRADSLMLPPNNHIQVLQSPEFSGSRGSGSVPMLLNTFDGPQFYNSTPPDHEFTVGENYVIGVTNGTFMILDKNGVPQGGPIDYDVFFASVPECANGTFDPNAYYDEEHKRYIVGTAGNGVYCFAVSTSENLSGGGTFNLYGFTTIQVVTDFFDYPHMGVGHEALFMGANIFLNSGFRADVWAIDKLAAYAGDPLPTPVRQTLNAGADTPQPMNINGFAQGTAPVGDTHYILADGVFDGATLSLYSWEDPFGANIFTNTGNVNLNSATGVSAGYPIDQPQAGSGGDIQGNDWRVLDAEYRNGSIWMAHTIACNPGSGTVNCVRWAEIDINNGNGPIIEQAGVIAIDGEYLSFPDVAVNGCNDMTIGFSRTSPSIYPGIAYTGRLGSDPLGQVNPIQIQKSGEVTYRSFEGSPPRRWGDYSEAASDPDGTRTWFMGVYSADNIPGSTNWVTNIGEFSTSCGLTDLIFEDGFEGILDLIFKNGFDN</sequence>
<reference evidence="2" key="1">
    <citation type="journal article" date="2014" name="Int. J. Syst. Evol. Microbiol.">
        <title>Complete genome sequence of Corynebacterium casei LMG S-19264T (=DSM 44701T), isolated from a smear-ripened cheese.</title>
        <authorList>
            <consortium name="US DOE Joint Genome Institute (JGI-PGF)"/>
            <person name="Walter F."/>
            <person name="Albersmeier A."/>
            <person name="Kalinowski J."/>
            <person name="Ruckert C."/>
        </authorList>
    </citation>
    <scope>NUCLEOTIDE SEQUENCE</scope>
    <source>
        <strain evidence="2">CGMCC 1.12181</strain>
    </source>
</reference>
<protein>
    <recommendedName>
        <fullName evidence="4">LVIVD repeat-containing protein</fullName>
    </recommendedName>
</protein>
<evidence type="ECO:0000256" key="1">
    <source>
        <dbReference type="SAM" id="SignalP"/>
    </source>
</evidence>
<dbReference type="RefSeq" id="WP_188365297.1">
    <property type="nucleotide sequence ID" value="NZ_BAABJF010000001.1"/>
</dbReference>
<dbReference type="PROSITE" id="PS51257">
    <property type="entry name" value="PROKAR_LIPOPROTEIN"/>
    <property type="match status" value="1"/>
</dbReference>
<accession>A0A917CRI0</accession>
<name>A0A917CRI0_9GAMM</name>
<dbReference type="AlphaFoldDB" id="A0A917CRI0"/>
<gene>
    <name evidence="2" type="ORF">GCM10011365_16940</name>
</gene>
<dbReference type="EMBL" id="BMEO01000006">
    <property type="protein sequence ID" value="GGF96223.1"/>
    <property type="molecule type" value="Genomic_DNA"/>
</dbReference>
<feature type="signal peptide" evidence="1">
    <location>
        <begin position="1"/>
        <end position="24"/>
    </location>
</feature>
<evidence type="ECO:0008006" key="4">
    <source>
        <dbReference type="Google" id="ProtNLM"/>
    </source>
</evidence>
<keyword evidence="3" id="KW-1185">Reference proteome</keyword>